<keyword evidence="2" id="KW-1185">Reference proteome</keyword>
<reference evidence="1 2" key="1">
    <citation type="submission" date="2020-08" db="EMBL/GenBank/DDBJ databases">
        <title>Genomic Encyclopedia of Type Strains, Phase IV (KMG-IV): sequencing the most valuable type-strain genomes for metagenomic binning, comparative biology and taxonomic classification.</title>
        <authorList>
            <person name="Goeker M."/>
        </authorList>
    </citation>
    <scope>NUCLEOTIDE SEQUENCE [LARGE SCALE GENOMIC DNA]</scope>
    <source>
        <strain evidence="1 2">DSM 26438</strain>
    </source>
</reference>
<comment type="caution">
    <text evidence="1">The sequence shown here is derived from an EMBL/GenBank/DDBJ whole genome shotgun (WGS) entry which is preliminary data.</text>
</comment>
<evidence type="ECO:0008006" key="3">
    <source>
        <dbReference type="Google" id="ProtNLM"/>
    </source>
</evidence>
<dbReference type="Proteomes" id="UP000565286">
    <property type="component" value="Unassembled WGS sequence"/>
</dbReference>
<dbReference type="EMBL" id="JACIDV010000009">
    <property type="protein sequence ID" value="MBB3947324.1"/>
    <property type="molecule type" value="Genomic_DNA"/>
</dbReference>
<evidence type="ECO:0000313" key="1">
    <source>
        <dbReference type="EMBL" id="MBB3947324.1"/>
    </source>
</evidence>
<accession>A0A7W6CDA7</accession>
<organism evidence="1 2">
    <name type="scientific">Rhizobium skierniewicense</name>
    <dbReference type="NCBI Taxonomy" id="984260"/>
    <lineage>
        <taxon>Bacteria</taxon>
        <taxon>Pseudomonadati</taxon>
        <taxon>Pseudomonadota</taxon>
        <taxon>Alphaproteobacteria</taxon>
        <taxon>Hyphomicrobiales</taxon>
        <taxon>Rhizobiaceae</taxon>
        <taxon>Rhizobium/Agrobacterium group</taxon>
        <taxon>Rhizobium</taxon>
    </lineage>
</organism>
<dbReference type="AlphaFoldDB" id="A0A7W6CDA7"/>
<gene>
    <name evidence="1" type="ORF">GGQ73_003290</name>
</gene>
<dbReference type="RefSeq" id="WP_183897154.1">
    <property type="nucleotide sequence ID" value="NZ_JACIDV010000009.1"/>
</dbReference>
<proteinExistence type="predicted"/>
<evidence type="ECO:0000313" key="2">
    <source>
        <dbReference type="Proteomes" id="UP000565286"/>
    </source>
</evidence>
<name>A0A7W6CDA7_9HYPH</name>
<protein>
    <recommendedName>
        <fullName evidence="3">DUF1488 family protein</fullName>
    </recommendedName>
</protein>
<sequence>MPQRGENAEEWSDELDALRFSVPGHGAPCAMHRLAFRALLAEEPGREACLAFFAENSDAFLSAATAKIARLALPFNRSLHINSRDVRRAIAGDVVEGTARACVVLDRLR</sequence>